<feature type="transmembrane region" description="Helical" evidence="4">
    <location>
        <begin position="233"/>
        <end position="254"/>
    </location>
</feature>
<dbReference type="InterPro" id="IPR000326">
    <property type="entry name" value="PAP2/HPO"/>
</dbReference>
<gene>
    <name evidence="6" type="ORF">SAMN03080615_04168</name>
</gene>
<evidence type="ECO:0000313" key="7">
    <source>
        <dbReference type="Proteomes" id="UP000198749"/>
    </source>
</evidence>
<dbReference type="InterPro" id="IPR036938">
    <property type="entry name" value="PAP2/HPO_sf"/>
</dbReference>
<dbReference type="Proteomes" id="UP000198749">
    <property type="component" value="Unassembled WGS sequence"/>
</dbReference>
<evidence type="ECO:0000256" key="2">
    <source>
        <dbReference type="ARBA" id="ARBA00032707"/>
    </source>
</evidence>
<feature type="transmembrane region" description="Helical" evidence="4">
    <location>
        <begin position="78"/>
        <end position="98"/>
    </location>
</feature>
<evidence type="ECO:0000313" key="6">
    <source>
        <dbReference type="EMBL" id="SER16488.1"/>
    </source>
</evidence>
<feature type="transmembrane region" description="Helical" evidence="4">
    <location>
        <begin position="203"/>
        <end position="221"/>
    </location>
</feature>
<keyword evidence="7" id="KW-1185">Reference proteome</keyword>
<feature type="transmembrane region" description="Helical" evidence="4">
    <location>
        <begin position="40"/>
        <end position="58"/>
    </location>
</feature>
<dbReference type="EC" id="3.6.1.27" evidence="1"/>
<dbReference type="SMART" id="SM00014">
    <property type="entry name" value="acidPPc"/>
    <property type="match status" value="1"/>
</dbReference>
<dbReference type="PANTHER" id="PTHR14969:SF13">
    <property type="entry name" value="AT30094P"/>
    <property type="match status" value="1"/>
</dbReference>
<dbReference type="Gene3D" id="1.20.144.10">
    <property type="entry name" value="Phosphatidic acid phosphatase type 2/haloperoxidase"/>
    <property type="match status" value="2"/>
</dbReference>
<evidence type="ECO:0000256" key="4">
    <source>
        <dbReference type="SAM" id="Phobius"/>
    </source>
</evidence>
<feature type="domain" description="Phosphatidic acid phosphatase type 2/haloperoxidase" evidence="5">
    <location>
        <begin position="105"/>
        <end position="218"/>
    </location>
</feature>
<evidence type="ECO:0000256" key="1">
    <source>
        <dbReference type="ARBA" id="ARBA00012374"/>
    </source>
</evidence>
<dbReference type="GO" id="GO:0050380">
    <property type="term" value="F:undecaprenyl-diphosphatase activity"/>
    <property type="evidence" value="ECO:0007669"/>
    <property type="project" value="UniProtKB-EC"/>
</dbReference>
<keyword evidence="4" id="KW-1133">Transmembrane helix</keyword>
<dbReference type="Pfam" id="PF01569">
    <property type="entry name" value="PAP2"/>
    <property type="match status" value="1"/>
</dbReference>
<protein>
    <recommendedName>
        <fullName evidence="1">undecaprenyl-diphosphate phosphatase</fullName>
        <ecNumber evidence="1">3.6.1.27</ecNumber>
    </recommendedName>
    <alternativeName>
        <fullName evidence="2">Undecaprenyl pyrophosphate phosphatase</fullName>
    </alternativeName>
</protein>
<reference evidence="7" key="1">
    <citation type="submission" date="2016-10" db="EMBL/GenBank/DDBJ databases">
        <authorList>
            <person name="Varghese N."/>
            <person name="Submissions S."/>
        </authorList>
    </citation>
    <scope>NUCLEOTIDE SEQUENCE [LARGE SCALE GENOMIC DNA]</scope>
    <source>
        <strain evidence="7">DSM 18887</strain>
    </source>
</reference>
<dbReference type="RefSeq" id="WP_175483619.1">
    <property type="nucleotide sequence ID" value="NZ_AP025284.1"/>
</dbReference>
<feature type="transmembrane region" description="Helical" evidence="4">
    <location>
        <begin position="153"/>
        <end position="172"/>
    </location>
</feature>
<dbReference type="SUPFAM" id="SSF48317">
    <property type="entry name" value="Acid phosphatase/Vanadium-dependent haloperoxidase"/>
    <property type="match status" value="1"/>
</dbReference>
<dbReference type="PANTHER" id="PTHR14969">
    <property type="entry name" value="SPHINGOSINE-1-PHOSPHATE PHOSPHOHYDROLASE"/>
    <property type="match status" value="1"/>
</dbReference>
<organism evidence="6 7">
    <name type="scientific">Amphritea atlantica</name>
    <dbReference type="NCBI Taxonomy" id="355243"/>
    <lineage>
        <taxon>Bacteria</taxon>
        <taxon>Pseudomonadati</taxon>
        <taxon>Pseudomonadota</taxon>
        <taxon>Gammaproteobacteria</taxon>
        <taxon>Oceanospirillales</taxon>
        <taxon>Oceanospirillaceae</taxon>
        <taxon>Amphritea</taxon>
    </lineage>
</organism>
<dbReference type="EMBL" id="FOGB01000020">
    <property type="protein sequence ID" value="SER16488.1"/>
    <property type="molecule type" value="Genomic_DNA"/>
</dbReference>
<accession>A0A1H9LYK9</accession>
<evidence type="ECO:0000256" key="3">
    <source>
        <dbReference type="ARBA" id="ARBA00047594"/>
    </source>
</evidence>
<feature type="transmembrane region" description="Helical" evidence="4">
    <location>
        <begin position="260"/>
        <end position="279"/>
    </location>
</feature>
<feature type="transmembrane region" description="Helical" evidence="4">
    <location>
        <begin position="179"/>
        <end position="197"/>
    </location>
</feature>
<dbReference type="STRING" id="355243.SAMN03080615_04168"/>
<dbReference type="AlphaFoldDB" id="A0A1H9LYK9"/>
<comment type="catalytic activity">
    <reaction evidence="3">
        <text>di-trans,octa-cis-undecaprenyl diphosphate + H2O = di-trans,octa-cis-undecaprenyl phosphate + phosphate + H(+)</text>
        <dbReference type="Rhea" id="RHEA:28094"/>
        <dbReference type="ChEBI" id="CHEBI:15377"/>
        <dbReference type="ChEBI" id="CHEBI:15378"/>
        <dbReference type="ChEBI" id="CHEBI:43474"/>
        <dbReference type="ChEBI" id="CHEBI:58405"/>
        <dbReference type="ChEBI" id="CHEBI:60392"/>
        <dbReference type="EC" id="3.6.1.27"/>
    </reaction>
</comment>
<feature type="transmembrane region" description="Helical" evidence="4">
    <location>
        <begin position="105"/>
        <end position="123"/>
    </location>
</feature>
<keyword evidence="4" id="KW-0472">Membrane</keyword>
<sequence>MQNLLSQIKTCFIVAELPAQLHRSKELFSERDDSLALKRLTQIALAMLGGALLLWLVAGYHGAFHLFNQFTPCFPATFWQIVTFMGDTTFVLTLALLVARRKPELLWVLFIAAIYGTLATHGLKTLFGAERPPVALLSGEYNLVGKALRNGSFPSGHSFTAFAFVAVAYYFFNHRHLRLGLLLSGGLIGLSRVMVAAHWPVDVLVGGALGILMTVAAIKTARLSNIGFSRPMHLFILFLLLVAALMIMSGHNGGYPQAQLFAKVIAFAALLVFVCEYFLPARHSRPR</sequence>
<keyword evidence="4" id="KW-0812">Transmembrane</keyword>
<name>A0A1H9LYK9_9GAMM</name>
<evidence type="ECO:0000259" key="5">
    <source>
        <dbReference type="SMART" id="SM00014"/>
    </source>
</evidence>
<proteinExistence type="predicted"/>